<name>A0A918YQM2_9ACTN</name>
<organism evidence="2 3">
    <name type="scientific">Streptomyces alanosinicus</name>
    <dbReference type="NCBI Taxonomy" id="68171"/>
    <lineage>
        <taxon>Bacteria</taxon>
        <taxon>Bacillati</taxon>
        <taxon>Actinomycetota</taxon>
        <taxon>Actinomycetes</taxon>
        <taxon>Kitasatosporales</taxon>
        <taxon>Streptomycetaceae</taxon>
        <taxon>Streptomyces</taxon>
    </lineage>
</organism>
<reference evidence="2" key="1">
    <citation type="journal article" date="2014" name="Int. J. Syst. Evol. Microbiol.">
        <title>Complete genome sequence of Corynebacterium casei LMG S-19264T (=DSM 44701T), isolated from a smear-ripened cheese.</title>
        <authorList>
            <consortium name="US DOE Joint Genome Institute (JGI-PGF)"/>
            <person name="Walter F."/>
            <person name="Albersmeier A."/>
            <person name="Kalinowski J."/>
            <person name="Ruckert C."/>
        </authorList>
    </citation>
    <scope>NUCLEOTIDE SEQUENCE</scope>
    <source>
        <strain evidence="2">JCM 4714</strain>
    </source>
</reference>
<evidence type="ECO:0000256" key="1">
    <source>
        <dbReference type="SAM" id="MobiDB-lite"/>
    </source>
</evidence>
<feature type="region of interest" description="Disordered" evidence="1">
    <location>
        <begin position="51"/>
        <end position="80"/>
    </location>
</feature>
<evidence type="ECO:0000313" key="3">
    <source>
        <dbReference type="Proteomes" id="UP000655443"/>
    </source>
</evidence>
<evidence type="ECO:0000313" key="2">
    <source>
        <dbReference type="EMBL" id="GHE12017.1"/>
    </source>
</evidence>
<sequence length="111" mass="12256">MQHVGFGTDGTGQRGHACLLSTQARKKEVCEPEYGLGGAPSSERLKVAARRRSAEGRAHRPSGLALGEWRHSSGPHERFPRPEAVWTQRMRNAPAHLAQRHNPLLLPLARP</sequence>
<dbReference type="AlphaFoldDB" id="A0A918YQM2"/>
<accession>A0A918YQM2</accession>
<dbReference type="Proteomes" id="UP000655443">
    <property type="component" value="Unassembled WGS sequence"/>
</dbReference>
<proteinExistence type="predicted"/>
<reference evidence="2" key="2">
    <citation type="submission" date="2020-09" db="EMBL/GenBank/DDBJ databases">
        <authorList>
            <person name="Sun Q."/>
            <person name="Ohkuma M."/>
        </authorList>
    </citation>
    <scope>NUCLEOTIDE SEQUENCE</scope>
    <source>
        <strain evidence="2">JCM 4714</strain>
    </source>
</reference>
<gene>
    <name evidence="2" type="ORF">GCM10010339_73840</name>
</gene>
<comment type="caution">
    <text evidence="2">The sequence shown here is derived from an EMBL/GenBank/DDBJ whole genome shotgun (WGS) entry which is preliminary data.</text>
</comment>
<keyword evidence="3" id="KW-1185">Reference proteome</keyword>
<dbReference type="EMBL" id="BMVG01000031">
    <property type="protein sequence ID" value="GHE12017.1"/>
    <property type="molecule type" value="Genomic_DNA"/>
</dbReference>
<feature type="compositionally biased region" description="Basic and acidic residues" evidence="1">
    <location>
        <begin position="68"/>
        <end position="80"/>
    </location>
</feature>
<protein>
    <submittedName>
        <fullName evidence="2">Uncharacterized protein</fullName>
    </submittedName>
</protein>